<feature type="domain" description="ShKT" evidence="4">
    <location>
        <begin position="517"/>
        <end position="550"/>
    </location>
</feature>
<reference evidence="7" key="1">
    <citation type="submission" date="2016-06" db="UniProtKB">
        <authorList>
            <consortium name="WormBaseParasite"/>
        </authorList>
    </citation>
    <scope>IDENTIFICATION</scope>
</reference>
<feature type="disulfide bond" evidence="2">
    <location>
        <begin position="410"/>
        <end position="444"/>
    </location>
</feature>
<evidence type="ECO:0000313" key="7">
    <source>
        <dbReference type="WBParaSite" id="TCNE_0000726601-mRNA-1"/>
    </source>
</evidence>
<accession>A0A183UFJ6</accession>
<dbReference type="GO" id="GO:0046872">
    <property type="term" value="F:metal ion binding"/>
    <property type="evidence" value="ECO:0007669"/>
    <property type="project" value="UniProtKB-KW"/>
</dbReference>
<dbReference type="WBParaSite" id="TCNE_0000726601-mRNA-1">
    <property type="protein sequence ID" value="TCNE_0000726601-mRNA-1"/>
    <property type="gene ID" value="TCNE_0000726601"/>
</dbReference>
<keyword evidence="6" id="KW-1185">Reference proteome</keyword>
<feature type="domain" description="ShKT" evidence="4">
    <location>
        <begin position="410"/>
        <end position="444"/>
    </location>
</feature>
<keyword evidence="3" id="KW-0732">Signal</keyword>
<dbReference type="SMART" id="SM00254">
    <property type="entry name" value="ShKT"/>
    <property type="match status" value="3"/>
</dbReference>
<evidence type="ECO:0000313" key="5">
    <source>
        <dbReference type="EMBL" id="VDM38587.1"/>
    </source>
</evidence>
<keyword evidence="1" id="KW-0479">Metal-binding</keyword>
<evidence type="ECO:0000313" key="6">
    <source>
        <dbReference type="Proteomes" id="UP000050794"/>
    </source>
</evidence>
<dbReference type="SUPFAM" id="SSF48056">
    <property type="entry name" value="Di-copper centre-containing domain"/>
    <property type="match status" value="1"/>
</dbReference>
<dbReference type="Pfam" id="PF01549">
    <property type="entry name" value="ShK"/>
    <property type="match status" value="3"/>
</dbReference>
<keyword evidence="2" id="KW-1015">Disulfide bond</keyword>
<sequence>MGGWLFVAYVLWMFSGSSALSRCVNAPTEAKRIVCEQLHRWDAGARTSPPVAAAPPLPPAIQESETRLIAGGLAPIATTPYQCTELSCLCSYLGGKWQPGWNTCTLPSGQQLLKAVRREYRTLGNEERQRLHMAFRAIKQSGEFDKLATLYSQHSKSGGAHSGPAFLPWHREFLKRVEIAIRRVDPELSLPYWDSTLDSVLAAPEDSVLWTDELMGSTNENGTVQGDFSNWKVPQGRRMLRRDVGTQGNPLSKQDIDYVMSMTRADDILAFTAPRQTRHERENSYPPDMQLCSSGSHFGSAFMRPFEPLRNVDGLSSSYTDLLYEYAPRPSCADGPSCGSKYLFCDHSHLPARCASKVKPGGNCAGFHRGEPVCYRGRCVNGICVADSITFSPTPAPLTTHRIVPVLENCYNEHECCSTWAARGECTRNKSYMNLWCKASCQLCRPTFNIALGAATTPAPPPAYLKECASPGCYNENICCPLWGLQGQCATNATYMSCYCRVSCGLCIPKDYFYGTCKDYHRRCKEWAIRGECKKKAWMLENCRESCGSCFTQTQLKSKCHSGAGKFIVTRKAKQLFLPTIDEVPIGAV</sequence>
<gene>
    <name evidence="5" type="ORF">TCNE_LOCUS7266</name>
</gene>
<evidence type="ECO:0000256" key="1">
    <source>
        <dbReference type="ARBA" id="ARBA00022723"/>
    </source>
</evidence>
<comment type="caution">
    <text evidence="2">Lacks conserved residue(s) required for the propagation of feature annotation.</text>
</comment>
<evidence type="ECO:0000256" key="2">
    <source>
        <dbReference type="PROSITE-ProRule" id="PRU01005"/>
    </source>
</evidence>
<feature type="domain" description="ShKT" evidence="4">
    <location>
        <begin position="473"/>
        <end position="507"/>
    </location>
</feature>
<feature type="disulfide bond" evidence="2">
    <location>
        <begin position="473"/>
        <end position="507"/>
    </location>
</feature>
<protein>
    <submittedName>
        <fullName evidence="7">Tyrosinase-like protein tyr-3</fullName>
    </submittedName>
</protein>
<evidence type="ECO:0000259" key="4">
    <source>
        <dbReference type="PROSITE" id="PS51670"/>
    </source>
</evidence>
<dbReference type="Proteomes" id="UP000050794">
    <property type="component" value="Unassembled WGS sequence"/>
</dbReference>
<evidence type="ECO:0000256" key="3">
    <source>
        <dbReference type="SAM" id="SignalP"/>
    </source>
</evidence>
<dbReference type="InterPro" id="IPR050316">
    <property type="entry name" value="Tyrosinase/Hemocyanin"/>
</dbReference>
<dbReference type="Pfam" id="PF00264">
    <property type="entry name" value="Tyrosinase"/>
    <property type="match status" value="1"/>
</dbReference>
<feature type="chain" id="PRO_5044553149" evidence="3">
    <location>
        <begin position="20"/>
        <end position="589"/>
    </location>
</feature>
<dbReference type="EMBL" id="UYWY01019647">
    <property type="protein sequence ID" value="VDM38587.1"/>
    <property type="molecule type" value="Genomic_DNA"/>
</dbReference>
<dbReference type="InterPro" id="IPR002227">
    <property type="entry name" value="Tyrosinase_Cu-bd"/>
</dbReference>
<dbReference type="PANTHER" id="PTHR11474:SF21">
    <property type="entry name" value="SHKT DOMAIN-CONTAINING PROTEIN"/>
    <property type="match status" value="1"/>
</dbReference>
<dbReference type="Gene3D" id="1.10.1280.10">
    <property type="entry name" value="Di-copper center containing domain from catechol oxidase"/>
    <property type="match status" value="1"/>
</dbReference>
<reference evidence="5 6" key="2">
    <citation type="submission" date="2018-11" db="EMBL/GenBank/DDBJ databases">
        <authorList>
            <consortium name="Pathogen Informatics"/>
        </authorList>
    </citation>
    <scope>NUCLEOTIDE SEQUENCE [LARGE SCALE GENOMIC DNA]</scope>
</reference>
<organism evidence="6 7">
    <name type="scientific">Toxocara canis</name>
    <name type="common">Canine roundworm</name>
    <dbReference type="NCBI Taxonomy" id="6265"/>
    <lineage>
        <taxon>Eukaryota</taxon>
        <taxon>Metazoa</taxon>
        <taxon>Ecdysozoa</taxon>
        <taxon>Nematoda</taxon>
        <taxon>Chromadorea</taxon>
        <taxon>Rhabditida</taxon>
        <taxon>Spirurina</taxon>
        <taxon>Ascaridomorpha</taxon>
        <taxon>Ascaridoidea</taxon>
        <taxon>Toxocaridae</taxon>
        <taxon>Toxocara</taxon>
    </lineage>
</organism>
<dbReference type="PROSITE" id="PS00497">
    <property type="entry name" value="TYROSINASE_1"/>
    <property type="match status" value="1"/>
</dbReference>
<proteinExistence type="predicted"/>
<name>A0A183UFJ6_TOXCA</name>
<feature type="signal peptide" evidence="3">
    <location>
        <begin position="1"/>
        <end position="19"/>
    </location>
</feature>
<dbReference type="InterPro" id="IPR008922">
    <property type="entry name" value="Di-copper_centre_dom_sf"/>
</dbReference>
<dbReference type="PANTHER" id="PTHR11474">
    <property type="entry name" value="TYROSINASE FAMILY MEMBER"/>
    <property type="match status" value="1"/>
</dbReference>
<dbReference type="AlphaFoldDB" id="A0A183UFJ6"/>
<dbReference type="PROSITE" id="PS51670">
    <property type="entry name" value="SHKT"/>
    <property type="match status" value="3"/>
</dbReference>
<dbReference type="GO" id="GO:0016491">
    <property type="term" value="F:oxidoreductase activity"/>
    <property type="evidence" value="ECO:0007669"/>
    <property type="project" value="InterPro"/>
</dbReference>
<dbReference type="InterPro" id="IPR003582">
    <property type="entry name" value="ShKT_dom"/>
</dbReference>